<keyword evidence="2" id="KW-1185">Reference proteome</keyword>
<dbReference type="OrthoDB" id="9793997at2"/>
<protein>
    <submittedName>
        <fullName evidence="1">Uncharacterized protein</fullName>
    </submittedName>
</protein>
<dbReference type="KEGG" id="bsed:DN745_07990"/>
<sequence length="208" mass="24265">MGAISGTLSYKVFYVQGEIPEDWQERFVHAVEQHAFGPLEPDDDEDESIGWVVVDRPLQSQIDLHAMLFDHFINLSLRQDRYAVPSGLLNAHFEEAVREYMLENKKRKLSKFEKDDIKEMVKRRLKEKQYPRMRITDMSWDMRSGRVRFWSHSNKTCELFQGFFEDTFGLQILPANPYINAVEAGLAEEDIEALKMVEPSNFVGVELS</sequence>
<evidence type="ECO:0000313" key="2">
    <source>
        <dbReference type="Proteomes" id="UP000249799"/>
    </source>
</evidence>
<reference evidence="1 2" key="1">
    <citation type="submission" date="2018-06" db="EMBL/GenBank/DDBJ databases">
        <title>Lujinxingia sediminis gen. nov. sp. nov., a new facultative anaerobic member of the class Deltaproteobacteria, and proposal of Lujinxingaceae fam. nov.</title>
        <authorList>
            <person name="Guo L.-Y."/>
            <person name="Li C.-M."/>
            <person name="Wang S."/>
            <person name="Du Z.-J."/>
        </authorList>
    </citation>
    <scope>NUCLEOTIDE SEQUENCE [LARGE SCALE GENOMIC DNA]</scope>
    <source>
        <strain evidence="1 2">FA350</strain>
    </source>
</reference>
<dbReference type="GO" id="GO:0006310">
    <property type="term" value="P:DNA recombination"/>
    <property type="evidence" value="ECO:0007669"/>
    <property type="project" value="InterPro"/>
</dbReference>
<dbReference type="Pfam" id="PF04381">
    <property type="entry name" value="RdgC"/>
    <property type="match status" value="1"/>
</dbReference>
<proteinExistence type="predicted"/>
<dbReference type="RefSeq" id="WP_111333650.1">
    <property type="nucleotide sequence ID" value="NZ_CP030032.1"/>
</dbReference>
<dbReference type="InterPro" id="IPR007476">
    <property type="entry name" value="RdgC"/>
</dbReference>
<accession>A0A2Z4FK07</accession>
<evidence type="ECO:0000313" key="1">
    <source>
        <dbReference type="EMBL" id="AWV89279.1"/>
    </source>
</evidence>
<dbReference type="AlphaFoldDB" id="A0A2Z4FK07"/>
<organism evidence="1 2">
    <name type="scientific">Bradymonas sediminis</name>
    <dbReference type="NCBI Taxonomy" id="1548548"/>
    <lineage>
        <taxon>Bacteria</taxon>
        <taxon>Deltaproteobacteria</taxon>
        <taxon>Bradymonadales</taxon>
        <taxon>Bradymonadaceae</taxon>
        <taxon>Bradymonas</taxon>
    </lineage>
</organism>
<gene>
    <name evidence="1" type="ORF">DN745_07990</name>
</gene>
<name>A0A2Z4FK07_9DELT</name>
<dbReference type="EMBL" id="CP030032">
    <property type="protein sequence ID" value="AWV89279.1"/>
    <property type="molecule type" value="Genomic_DNA"/>
</dbReference>
<dbReference type="Proteomes" id="UP000249799">
    <property type="component" value="Chromosome"/>
</dbReference>